<dbReference type="SUPFAM" id="SSF52540">
    <property type="entry name" value="P-loop containing nucleoside triphosphate hydrolases"/>
    <property type="match status" value="1"/>
</dbReference>
<proteinExistence type="predicted"/>
<evidence type="ECO:0000313" key="2">
    <source>
        <dbReference type="EMBL" id="KAJ8602684.1"/>
    </source>
</evidence>
<dbReference type="InterPro" id="IPR038727">
    <property type="entry name" value="NadR/Ttd14_AAA_dom"/>
</dbReference>
<evidence type="ECO:0000259" key="1">
    <source>
        <dbReference type="Pfam" id="PF13521"/>
    </source>
</evidence>
<gene>
    <name evidence="2" type="ORF">CTAYLR_003756</name>
</gene>
<dbReference type="InterPro" id="IPR053227">
    <property type="entry name" value="TRPL-trafficking_regulator"/>
</dbReference>
<dbReference type="GO" id="GO:0035091">
    <property type="term" value="F:phosphatidylinositol binding"/>
    <property type="evidence" value="ECO:0007669"/>
    <property type="project" value="TreeGrafter"/>
</dbReference>
<dbReference type="Proteomes" id="UP001230188">
    <property type="component" value="Unassembled WGS sequence"/>
</dbReference>
<name>A0AAD7UCY9_9STRA</name>
<dbReference type="Gene3D" id="3.40.50.300">
    <property type="entry name" value="P-loop containing nucleotide triphosphate hydrolases"/>
    <property type="match status" value="1"/>
</dbReference>
<dbReference type="PANTHER" id="PTHR34932:SF1">
    <property type="entry name" value="TRPL TRANSLOCATION DEFECT PROTEIN 14"/>
    <property type="match status" value="1"/>
</dbReference>
<dbReference type="GO" id="GO:0005525">
    <property type="term" value="F:GTP binding"/>
    <property type="evidence" value="ECO:0007669"/>
    <property type="project" value="TreeGrafter"/>
</dbReference>
<dbReference type="EMBL" id="JAQMWT010000370">
    <property type="protein sequence ID" value="KAJ8602684.1"/>
    <property type="molecule type" value="Genomic_DNA"/>
</dbReference>
<dbReference type="AlphaFoldDB" id="A0AAD7UCY9"/>
<feature type="domain" description="NadR/Ttd14 AAA" evidence="1">
    <location>
        <begin position="25"/>
        <end position="210"/>
    </location>
</feature>
<dbReference type="InterPro" id="IPR027417">
    <property type="entry name" value="P-loop_NTPase"/>
</dbReference>
<organism evidence="2 3">
    <name type="scientific">Chrysophaeum taylorii</name>
    <dbReference type="NCBI Taxonomy" id="2483200"/>
    <lineage>
        <taxon>Eukaryota</taxon>
        <taxon>Sar</taxon>
        <taxon>Stramenopiles</taxon>
        <taxon>Ochrophyta</taxon>
        <taxon>Pelagophyceae</taxon>
        <taxon>Pelagomonadales</taxon>
        <taxon>Pelagomonadaceae</taxon>
        <taxon>Chrysophaeum</taxon>
    </lineage>
</organism>
<dbReference type="Gene3D" id="2.40.320.10">
    <property type="entry name" value="Hypothetical Protein Pfu-838710-001"/>
    <property type="match status" value="1"/>
</dbReference>
<accession>A0AAD7UCY9</accession>
<dbReference type="GO" id="GO:0070300">
    <property type="term" value="F:phosphatidic acid binding"/>
    <property type="evidence" value="ECO:0007669"/>
    <property type="project" value="TreeGrafter"/>
</dbReference>
<dbReference type="Pfam" id="PF13521">
    <property type="entry name" value="AAA_28"/>
    <property type="match status" value="1"/>
</dbReference>
<evidence type="ECO:0000313" key="3">
    <source>
        <dbReference type="Proteomes" id="UP001230188"/>
    </source>
</evidence>
<reference evidence="2" key="1">
    <citation type="submission" date="2023-01" db="EMBL/GenBank/DDBJ databases">
        <title>Metagenome sequencing of chrysophaentin producing Chrysophaeum taylorii.</title>
        <authorList>
            <person name="Davison J."/>
            <person name="Bewley C."/>
        </authorList>
    </citation>
    <scope>NUCLEOTIDE SEQUENCE</scope>
    <source>
        <strain evidence="2">NIES-1699</strain>
    </source>
</reference>
<protein>
    <recommendedName>
        <fullName evidence="1">NadR/Ttd14 AAA domain-containing protein</fullName>
    </recommendedName>
</protein>
<sequence length="410" mass="46172">MEEKHPTTTAWTVTPASLGPPRVHRIVITGGPCAGKTTAMAKLQLRLTDMGFAVYVVPELATLTITGGASPGTYSRAEFVAWETALLRGQMDLEDRFAEIANHCSADKHSVLLCDRGTMDVLAYVGQDAFLEILEENAWTVPQLRDKRYNAVIHLVTAAIGAEDFYTLENNKARMETPDEARSLDGRLSRAWIGHNSLRIIENSGSFEEKMVRVQQAVCESLGVPGPRATPRWWIVEIDFGNWPDSLEYAEWQLEHVFLKKTNGNESRVTKKSQPQSTTYHLRVAGAVVNGEQSISERVLSFREYKALLVQADLERSPIRKTRRAFIWHNEYYLIDSFQSPPQTAGVTTLFIEAPISESTKRELPPFVNLKEDVTQRKWFTTLAHDSWKRTMAMADEISSTKPPPSPKRP</sequence>
<dbReference type="PANTHER" id="PTHR34932">
    <property type="entry name" value="TRPL TRANSLOCATION DEFECT PROTEIN 14"/>
    <property type="match status" value="1"/>
</dbReference>
<comment type="caution">
    <text evidence="2">The sequence shown here is derived from an EMBL/GenBank/DDBJ whole genome shotgun (WGS) entry which is preliminary data.</text>
</comment>
<keyword evidence="3" id="KW-1185">Reference proteome</keyword>